<keyword evidence="3" id="KW-1185">Reference proteome</keyword>
<dbReference type="AlphaFoldDB" id="A0A5C3NFX1"/>
<evidence type="ECO:0000256" key="1">
    <source>
        <dbReference type="SAM" id="MobiDB-lite"/>
    </source>
</evidence>
<evidence type="ECO:0000313" key="2">
    <source>
        <dbReference type="EMBL" id="TFK56230.1"/>
    </source>
</evidence>
<feature type="compositionally biased region" description="Polar residues" evidence="1">
    <location>
        <begin position="114"/>
        <end position="126"/>
    </location>
</feature>
<organism evidence="2 3">
    <name type="scientific">Heliocybe sulcata</name>
    <dbReference type="NCBI Taxonomy" id="5364"/>
    <lineage>
        <taxon>Eukaryota</taxon>
        <taxon>Fungi</taxon>
        <taxon>Dikarya</taxon>
        <taxon>Basidiomycota</taxon>
        <taxon>Agaricomycotina</taxon>
        <taxon>Agaricomycetes</taxon>
        <taxon>Gloeophyllales</taxon>
        <taxon>Gloeophyllaceae</taxon>
        <taxon>Heliocybe</taxon>
    </lineage>
</organism>
<feature type="compositionally biased region" description="Polar residues" evidence="1">
    <location>
        <begin position="56"/>
        <end position="69"/>
    </location>
</feature>
<protein>
    <submittedName>
        <fullName evidence="2">Uncharacterized protein</fullName>
    </submittedName>
</protein>
<dbReference type="Proteomes" id="UP000305948">
    <property type="component" value="Unassembled WGS sequence"/>
</dbReference>
<evidence type="ECO:0000313" key="3">
    <source>
        <dbReference type="Proteomes" id="UP000305948"/>
    </source>
</evidence>
<reference evidence="2 3" key="1">
    <citation type="journal article" date="2019" name="Nat. Ecol. Evol.">
        <title>Megaphylogeny resolves global patterns of mushroom evolution.</title>
        <authorList>
            <person name="Varga T."/>
            <person name="Krizsan K."/>
            <person name="Foldi C."/>
            <person name="Dima B."/>
            <person name="Sanchez-Garcia M."/>
            <person name="Sanchez-Ramirez S."/>
            <person name="Szollosi G.J."/>
            <person name="Szarkandi J.G."/>
            <person name="Papp V."/>
            <person name="Albert L."/>
            <person name="Andreopoulos W."/>
            <person name="Angelini C."/>
            <person name="Antonin V."/>
            <person name="Barry K.W."/>
            <person name="Bougher N.L."/>
            <person name="Buchanan P."/>
            <person name="Buyck B."/>
            <person name="Bense V."/>
            <person name="Catcheside P."/>
            <person name="Chovatia M."/>
            <person name="Cooper J."/>
            <person name="Damon W."/>
            <person name="Desjardin D."/>
            <person name="Finy P."/>
            <person name="Geml J."/>
            <person name="Haridas S."/>
            <person name="Hughes K."/>
            <person name="Justo A."/>
            <person name="Karasinski D."/>
            <person name="Kautmanova I."/>
            <person name="Kiss B."/>
            <person name="Kocsube S."/>
            <person name="Kotiranta H."/>
            <person name="LaButti K.M."/>
            <person name="Lechner B.E."/>
            <person name="Liimatainen K."/>
            <person name="Lipzen A."/>
            <person name="Lukacs Z."/>
            <person name="Mihaltcheva S."/>
            <person name="Morgado L.N."/>
            <person name="Niskanen T."/>
            <person name="Noordeloos M.E."/>
            <person name="Ohm R.A."/>
            <person name="Ortiz-Santana B."/>
            <person name="Ovrebo C."/>
            <person name="Racz N."/>
            <person name="Riley R."/>
            <person name="Savchenko A."/>
            <person name="Shiryaev A."/>
            <person name="Soop K."/>
            <person name="Spirin V."/>
            <person name="Szebenyi C."/>
            <person name="Tomsovsky M."/>
            <person name="Tulloss R.E."/>
            <person name="Uehling J."/>
            <person name="Grigoriev I.V."/>
            <person name="Vagvolgyi C."/>
            <person name="Papp T."/>
            <person name="Martin F.M."/>
            <person name="Miettinen O."/>
            <person name="Hibbett D.S."/>
            <person name="Nagy L.G."/>
        </authorList>
    </citation>
    <scope>NUCLEOTIDE SEQUENCE [LARGE SCALE GENOMIC DNA]</scope>
    <source>
        <strain evidence="2 3">OMC1185</strain>
    </source>
</reference>
<feature type="region of interest" description="Disordered" evidence="1">
    <location>
        <begin position="105"/>
        <end position="127"/>
    </location>
</feature>
<dbReference type="EMBL" id="ML213504">
    <property type="protein sequence ID" value="TFK56230.1"/>
    <property type="molecule type" value="Genomic_DNA"/>
</dbReference>
<accession>A0A5C3NFX1</accession>
<feature type="region of interest" description="Disordered" evidence="1">
    <location>
        <begin position="48"/>
        <end position="73"/>
    </location>
</feature>
<name>A0A5C3NFX1_9AGAM</name>
<gene>
    <name evidence="2" type="ORF">OE88DRAFT_1641916</name>
</gene>
<proteinExistence type="predicted"/>
<dbReference type="OrthoDB" id="3262664at2759"/>
<sequence>MSFSVDDLVASLKSNHIGQEAMDLAALQAQLKQTLFCATSASTSQQRHDAEPYHCTTPTASTPGSSFSWSHMPHRRKGSVASIAMEEDIAEMEEDERMVEELLSPSSPATTSPVYQHNQRAPSSPMQAPAFAHRNGASAYTYASEPTSMFATQDPFYVAQMQAAQNASQNVHSFFAQAGRPAQHSPFVQAHERAHPVLMATAGGFARDPGRNVTSHEPTFTLSVVLLLFGPTEKRTPPSVPYTHLSDLAPSPPTSTDWNQMKDAVLRGDLSLRRGETPDKAPQRVSLTGRWGWRSASSPQSDQVYHVEFAYRQDVAGEVVMKSQTSSEELWELVYVDQQLQA</sequence>